<evidence type="ECO:0000313" key="1">
    <source>
        <dbReference type="EMBL" id="CAG6767217.1"/>
    </source>
</evidence>
<dbReference type="EMBL" id="HBUF01572778">
    <property type="protein sequence ID" value="CAG6767217.1"/>
    <property type="molecule type" value="Transcribed_RNA"/>
</dbReference>
<name>A0A8D9EVI2_9HEMI</name>
<sequence>MIFSRCSKYQPFCQRVFPCILYCNDTGAWLLLKLYLLSKFVLTRLSTPLTPYIYVVLSTQQEKWEPLYGFLKFEILYNDFFFITVEVLDSSSNVIKSILLFQPYLLGFTWYF</sequence>
<proteinExistence type="predicted"/>
<protein>
    <submittedName>
        <fullName evidence="1">Uncharacterized protein</fullName>
    </submittedName>
</protein>
<reference evidence="1" key="1">
    <citation type="submission" date="2021-05" db="EMBL/GenBank/DDBJ databases">
        <authorList>
            <person name="Alioto T."/>
            <person name="Alioto T."/>
            <person name="Gomez Garrido J."/>
        </authorList>
    </citation>
    <scope>NUCLEOTIDE SEQUENCE</scope>
</reference>
<accession>A0A8D9EVI2</accession>
<dbReference type="AlphaFoldDB" id="A0A8D9EVI2"/>
<organism evidence="1">
    <name type="scientific">Cacopsylla melanoneura</name>
    <dbReference type="NCBI Taxonomy" id="428564"/>
    <lineage>
        <taxon>Eukaryota</taxon>
        <taxon>Metazoa</taxon>
        <taxon>Ecdysozoa</taxon>
        <taxon>Arthropoda</taxon>
        <taxon>Hexapoda</taxon>
        <taxon>Insecta</taxon>
        <taxon>Pterygota</taxon>
        <taxon>Neoptera</taxon>
        <taxon>Paraneoptera</taxon>
        <taxon>Hemiptera</taxon>
        <taxon>Sternorrhyncha</taxon>
        <taxon>Psylloidea</taxon>
        <taxon>Psyllidae</taxon>
        <taxon>Psyllinae</taxon>
        <taxon>Cacopsylla</taxon>
    </lineage>
</organism>